<keyword evidence="1" id="KW-0677">Repeat</keyword>
<dbReference type="AlphaFoldDB" id="A0A9D0Z670"/>
<accession>A0A9D0Z670</accession>
<dbReference type="GO" id="GO:0004622">
    <property type="term" value="F:phosphatidylcholine lysophospholipase activity"/>
    <property type="evidence" value="ECO:0007669"/>
    <property type="project" value="TreeGrafter"/>
</dbReference>
<feature type="chain" id="PRO_5039060842" evidence="2">
    <location>
        <begin position="26"/>
        <end position="448"/>
    </location>
</feature>
<dbReference type="PANTHER" id="PTHR30383:SF5">
    <property type="entry name" value="SGNH HYDROLASE-TYPE ESTERASE DOMAIN-CONTAINING PROTEIN"/>
    <property type="match status" value="1"/>
</dbReference>
<dbReference type="PANTHER" id="PTHR30383">
    <property type="entry name" value="THIOESTERASE 1/PROTEASE 1/LYSOPHOSPHOLIPASE L1"/>
    <property type="match status" value="1"/>
</dbReference>
<feature type="domain" description="SLH" evidence="3">
    <location>
        <begin position="392"/>
        <end position="448"/>
    </location>
</feature>
<dbReference type="SUPFAM" id="SSF52266">
    <property type="entry name" value="SGNH hydrolase"/>
    <property type="match status" value="1"/>
</dbReference>
<reference evidence="4" key="2">
    <citation type="journal article" date="2021" name="PeerJ">
        <title>Extensive microbial diversity within the chicken gut microbiome revealed by metagenomics and culture.</title>
        <authorList>
            <person name="Gilroy R."/>
            <person name="Ravi A."/>
            <person name="Getino M."/>
            <person name="Pursley I."/>
            <person name="Horton D.L."/>
            <person name="Alikhan N.F."/>
            <person name="Baker D."/>
            <person name="Gharbi K."/>
            <person name="Hall N."/>
            <person name="Watson M."/>
            <person name="Adriaenssens E.M."/>
            <person name="Foster-Nyarko E."/>
            <person name="Jarju S."/>
            <person name="Secka A."/>
            <person name="Antonio M."/>
            <person name="Oren A."/>
            <person name="Chaudhuri R.R."/>
            <person name="La Ragione R."/>
            <person name="Hildebrand F."/>
            <person name="Pallen M.J."/>
        </authorList>
    </citation>
    <scope>NUCLEOTIDE SEQUENCE</scope>
    <source>
        <strain evidence="4">ChiSjej2B20-13462</strain>
    </source>
</reference>
<evidence type="ECO:0000259" key="3">
    <source>
        <dbReference type="PROSITE" id="PS51272"/>
    </source>
</evidence>
<dbReference type="InterPro" id="IPR051532">
    <property type="entry name" value="Ester_Hydrolysis_Enzymes"/>
</dbReference>
<dbReference type="InterPro" id="IPR036514">
    <property type="entry name" value="SGNH_hydro_sf"/>
</dbReference>
<dbReference type="PROSITE" id="PS51272">
    <property type="entry name" value="SLH"/>
    <property type="match status" value="2"/>
</dbReference>
<dbReference type="InterPro" id="IPR001119">
    <property type="entry name" value="SLH_dom"/>
</dbReference>
<gene>
    <name evidence="4" type="ORF">IAA67_06435</name>
</gene>
<dbReference type="Pfam" id="PF00395">
    <property type="entry name" value="SLH"/>
    <property type="match status" value="2"/>
</dbReference>
<evidence type="ECO:0000256" key="2">
    <source>
        <dbReference type="SAM" id="SignalP"/>
    </source>
</evidence>
<evidence type="ECO:0000313" key="4">
    <source>
        <dbReference type="EMBL" id="HIQ69947.1"/>
    </source>
</evidence>
<feature type="domain" description="SLH" evidence="3">
    <location>
        <begin position="285"/>
        <end position="348"/>
    </location>
</feature>
<dbReference type="Pfam" id="PF13472">
    <property type="entry name" value="Lipase_GDSL_2"/>
    <property type="match status" value="1"/>
</dbReference>
<organism evidence="4 5">
    <name type="scientific">Candidatus Avoscillospira stercorigallinarum</name>
    <dbReference type="NCBI Taxonomy" id="2840708"/>
    <lineage>
        <taxon>Bacteria</taxon>
        <taxon>Bacillati</taxon>
        <taxon>Bacillota</taxon>
        <taxon>Clostridia</taxon>
        <taxon>Eubacteriales</taxon>
        <taxon>Oscillospiraceae</taxon>
        <taxon>Oscillospiraceae incertae sedis</taxon>
        <taxon>Candidatus Avoscillospira</taxon>
    </lineage>
</organism>
<name>A0A9D0Z670_9FIRM</name>
<dbReference type="Gene3D" id="3.40.50.1110">
    <property type="entry name" value="SGNH hydrolase"/>
    <property type="match status" value="1"/>
</dbReference>
<reference evidence="4" key="1">
    <citation type="submission" date="2020-10" db="EMBL/GenBank/DDBJ databases">
        <authorList>
            <person name="Gilroy R."/>
        </authorList>
    </citation>
    <scope>NUCLEOTIDE SEQUENCE</scope>
    <source>
        <strain evidence="4">ChiSjej2B20-13462</strain>
    </source>
</reference>
<comment type="caution">
    <text evidence="4">The sequence shown here is derived from an EMBL/GenBank/DDBJ whole genome shotgun (WGS) entry which is preliminary data.</text>
</comment>
<feature type="signal peptide" evidence="2">
    <location>
        <begin position="1"/>
        <end position="25"/>
    </location>
</feature>
<protein>
    <submittedName>
        <fullName evidence="4">S-layer homology domain-containing protein</fullName>
    </submittedName>
</protein>
<dbReference type="Proteomes" id="UP000886874">
    <property type="component" value="Unassembled WGS sequence"/>
</dbReference>
<sequence length="448" mass="46488">MKKRILALLLTLCLAAALLPATVLAAEEAKTYLALGDSITTGYAPGGAKVANPFAEQVAAQYGYTLVNRAEDGETTASLLQKLEAQEIDISGAGLVTISIGGNDLIEVLYGAVEAALTDAGAGDALLNGGSLDASVFETLAQALAGFAGSEACTDAVADAGANVLTILTHIQAENPDAKVLLLNQYNPYSHLDNAMVSALVGAFDAGVNGLNTVLAAVARSAGVTVVDVYTPFRNAQENPCNAYFTSAADFELDYHPSQTGHDLIAETIAALLGEPDQTGDEETTAQTFTDVRPTDWYYEAVTFCAAQGLMSGVGNNAFDPNGSVTRAMVWTVLARIAGQTISGADWMEASRTWAMTAGVSDGTDPTGFVTREQLATMLYRFAGSPEVTGDLSAYPDAGSVSDWAETALVWAVSTGLINGINGSLSPKTGASRAQLATMLMRQLQSQA</sequence>
<proteinExistence type="predicted"/>
<evidence type="ECO:0000256" key="1">
    <source>
        <dbReference type="ARBA" id="ARBA00022737"/>
    </source>
</evidence>
<dbReference type="EMBL" id="DVFN01000094">
    <property type="protein sequence ID" value="HIQ69947.1"/>
    <property type="molecule type" value="Genomic_DNA"/>
</dbReference>
<keyword evidence="2" id="KW-0732">Signal</keyword>
<dbReference type="InterPro" id="IPR013830">
    <property type="entry name" value="SGNH_hydro"/>
</dbReference>
<evidence type="ECO:0000313" key="5">
    <source>
        <dbReference type="Proteomes" id="UP000886874"/>
    </source>
</evidence>